<dbReference type="PANTHER" id="PTHR43546">
    <property type="entry name" value="UPF0173 METAL-DEPENDENT HYDROLASE MJ1163-RELATED"/>
    <property type="match status" value="1"/>
</dbReference>
<sequence length="241" mass="26576">MKNLMILLLTVSWLNVSGQDFEKDVYPTELGDLTFTFIGHGSFMMEWDGQVIHVDPSTREADYTTLPDADLILITHHHGDHCDPSAVAAVEKSGSTVLLTALAKESLGHGTVLPNDETATFKNFTITAIPAYNLVHKRDHGDPFHPKGTCNSYVIEGGGMRIFIGGDTENTPEMKALKDIDIAFLPMNLPYTMTPEMVADAARGFKPDVLYPYHYGSTDPAELVALLKDLDEVNIKVRKMP</sequence>
<dbReference type="EMBL" id="JAIXNE010000006">
    <property type="protein sequence ID" value="MCA6078444.1"/>
    <property type="molecule type" value="Genomic_DNA"/>
</dbReference>
<evidence type="ECO:0000313" key="2">
    <source>
        <dbReference type="Proteomes" id="UP001139409"/>
    </source>
</evidence>
<gene>
    <name evidence="1" type="ORF">LDX50_26460</name>
</gene>
<dbReference type="PANTHER" id="PTHR43546:SF3">
    <property type="entry name" value="UPF0173 METAL-DEPENDENT HYDROLASE MJ1163"/>
    <property type="match status" value="1"/>
</dbReference>
<dbReference type="Proteomes" id="UP001139409">
    <property type="component" value="Unassembled WGS sequence"/>
</dbReference>
<proteinExistence type="predicted"/>
<dbReference type="AlphaFoldDB" id="A0A9X1HUB9"/>
<evidence type="ECO:0000313" key="1">
    <source>
        <dbReference type="EMBL" id="MCA6078444.1"/>
    </source>
</evidence>
<dbReference type="InterPro" id="IPR036866">
    <property type="entry name" value="RibonucZ/Hydroxyglut_hydro"/>
</dbReference>
<dbReference type="SUPFAM" id="SSF56281">
    <property type="entry name" value="Metallo-hydrolase/oxidoreductase"/>
    <property type="match status" value="1"/>
</dbReference>
<reference evidence="1" key="1">
    <citation type="submission" date="2021-09" db="EMBL/GenBank/DDBJ databases">
        <title>Fulvivirga sp. isolated from coastal sediment.</title>
        <authorList>
            <person name="Yu H."/>
        </authorList>
    </citation>
    <scope>NUCLEOTIDE SEQUENCE</scope>
    <source>
        <strain evidence="1">1062</strain>
    </source>
</reference>
<protein>
    <submittedName>
        <fullName evidence="1">MBL fold metallo-hydrolase</fullName>
    </submittedName>
</protein>
<keyword evidence="2" id="KW-1185">Reference proteome</keyword>
<name>A0A9X1HUB9_9BACT</name>
<organism evidence="1 2">
    <name type="scientific">Fulvivirga sedimenti</name>
    <dbReference type="NCBI Taxonomy" id="2879465"/>
    <lineage>
        <taxon>Bacteria</taxon>
        <taxon>Pseudomonadati</taxon>
        <taxon>Bacteroidota</taxon>
        <taxon>Cytophagia</taxon>
        <taxon>Cytophagales</taxon>
        <taxon>Fulvivirgaceae</taxon>
        <taxon>Fulvivirga</taxon>
    </lineage>
</organism>
<dbReference type="InterPro" id="IPR050114">
    <property type="entry name" value="UPF0173_UPF0282_UlaG_hydrolase"/>
</dbReference>
<dbReference type="Gene3D" id="3.60.15.10">
    <property type="entry name" value="Ribonuclease Z/Hydroxyacylglutathione hydrolase-like"/>
    <property type="match status" value="1"/>
</dbReference>
<accession>A0A9X1HUB9</accession>
<dbReference type="Pfam" id="PF13483">
    <property type="entry name" value="Lactamase_B_3"/>
    <property type="match status" value="1"/>
</dbReference>
<comment type="caution">
    <text evidence="1">The sequence shown here is derived from an EMBL/GenBank/DDBJ whole genome shotgun (WGS) entry which is preliminary data.</text>
</comment>
<dbReference type="RefSeq" id="WP_225699302.1">
    <property type="nucleotide sequence ID" value="NZ_JAIXNE010000006.1"/>
</dbReference>